<dbReference type="GO" id="GO:0005524">
    <property type="term" value="F:ATP binding"/>
    <property type="evidence" value="ECO:0007669"/>
    <property type="project" value="UniProtKB-KW"/>
</dbReference>
<sequence length="134" mass="15685">MDANKEEKKRPNPRAKANPLSALLFGWMLKIFWKGYKKDLEMDDLFVPLDEHKSDYLGNKFEKRWNEELSRASKEGRQPSLLRVIMRCFGLSLMGYGLILAFLEIGLRMNQPIFLGLMVRSFVQRGSNYTQTHQ</sequence>
<reference evidence="4" key="1">
    <citation type="submission" date="2020-11" db="EMBL/GenBank/DDBJ databases">
        <authorList>
            <person name="Tran Van P."/>
        </authorList>
    </citation>
    <scope>NUCLEOTIDE SEQUENCE</scope>
</reference>
<dbReference type="GO" id="GO:0016020">
    <property type="term" value="C:membrane"/>
    <property type="evidence" value="ECO:0007669"/>
    <property type="project" value="TreeGrafter"/>
</dbReference>
<accession>A0A7R9KAA6</accession>
<organism evidence="4">
    <name type="scientific">Timema genevievae</name>
    <name type="common">Walking stick</name>
    <dbReference type="NCBI Taxonomy" id="629358"/>
    <lineage>
        <taxon>Eukaryota</taxon>
        <taxon>Metazoa</taxon>
        <taxon>Ecdysozoa</taxon>
        <taxon>Arthropoda</taxon>
        <taxon>Hexapoda</taxon>
        <taxon>Insecta</taxon>
        <taxon>Pterygota</taxon>
        <taxon>Neoptera</taxon>
        <taxon>Polyneoptera</taxon>
        <taxon>Phasmatodea</taxon>
        <taxon>Timematodea</taxon>
        <taxon>Timematoidea</taxon>
        <taxon>Timematidae</taxon>
        <taxon>Timema</taxon>
    </lineage>
</organism>
<protein>
    <submittedName>
        <fullName evidence="4">Uncharacterized protein</fullName>
    </submittedName>
</protein>
<dbReference type="PANTHER" id="PTHR24223:SF448">
    <property type="entry name" value="FI20146P1-RELATED"/>
    <property type="match status" value="1"/>
</dbReference>
<evidence type="ECO:0000256" key="2">
    <source>
        <dbReference type="ARBA" id="ARBA00022840"/>
    </source>
</evidence>
<gene>
    <name evidence="4" type="ORF">TGEB3V08_LOCUS10844</name>
</gene>
<name>A0A7R9KAA6_TIMGE</name>
<evidence type="ECO:0000256" key="1">
    <source>
        <dbReference type="ARBA" id="ARBA00022741"/>
    </source>
</evidence>
<proteinExistence type="predicted"/>
<keyword evidence="3" id="KW-0472">Membrane</keyword>
<dbReference type="PANTHER" id="PTHR24223">
    <property type="entry name" value="ATP-BINDING CASSETTE SUB-FAMILY C"/>
    <property type="match status" value="1"/>
</dbReference>
<keyword evidence="1" id="KW-0547">Nucleotide-binding</keyword>
<dbReference type="GO" id="GO:0042626">
    <property type="term" value="F:ATPase-coupled transmembrane transporter activity"/>
    <property type="evidence" value="ECO:0007669"/>
    <property type="project" value="TreeGrafter"/>
</dbReference>
<dbReference type="AlphaFoldDB" id="A0A7R9KAA6"/>
<keyword evidence="2" id="KW-0067">ATP-binding</keyword>
<dbReference type="InterPro" id="IPR050173">
    <property type="entry name" value="ABC_transporter_C-like"/>
</dbReference>
<evidence type="ECO:0000256" key="3">
    <source>
        <dbReference type="SAM" id="Phobius"/>
    </source>
</evidence>
<feature type="transmembrane region" description="Helical" evidence="3">
    <location>
        <begin position="84"/>
        <end position="103"/>
    </location>
</feature>
<keyword evidence="3" id="KW-1133">Transmembrane helix</keyword>
<dbReference type="EMBL" id="OE847098">
    <property type="protein sequence ID" value="CAD7610839.1"/>
    <property type="molecule type" value="Genomic_DNA"/>
</dbReference>
<evidence type="ECO:0000313" key="4">
    <source>
        <dbReference type="EMBL" id="CAD7610839.1"/>
    </source>
</evidence>
<keyword evidence="3" id="KW-0812">Transmembrane</keyword>